<dbReference type="Gene3D" id="1.10.472.10">
    <property type="entry name" value="Cyclin-like"/>
    <property type="match status" value="1"/>
</dbReference>
<accession>A0A238BVK2</accession>
<keyword evidence="6" id="KW-1185">Reference proteome</keyword>
<evidence type="ECO:0000313" key="6">
    <source>
        <dbReference type="Proteomes" id="UP000242913"/>
    </source>
</evidence>
<dbReference type="Proteomes" id="UP000242913">
    <property type="component" value="Unassembled WGS sequence"/>
</dbReference>
<reference evidence="5 6" key="1">
    <citation type="submission" date="2015-12" db="EMBL/GenBank/DDBJ databases">
        <title>Draft genome of the nematode, Onchocerca flexuosa.</title>
        <authorList>
            <person name="Mitreva M."/>
        </authorList>
    </citation>
    <scope>NUCLEOTIDE SEQUENCE [LARGE SCALE GENOMIC DNA]</scope>
    <source>
        <strain evidence="5">Red Deer</strain>
    </source>
</reference>
<dbReference type="InterPro" id="IPR006671">
    <property type="entry name" value="Cyclin_N"/>
</dbReference>
<feature type="transmembrane region" description="Helical" evidence="3">
    <location>
        <begin position="198"/>
        <end position="223"/>
    </location>
</feature>
<dbReference type="PANTHER" id="PTHR15615">
    <property type="match status" value="1"/>
</dbReference>
<dbReference type="GO" id="GO:0000307">
    <property type="term" value="C:cyclin-dependent protein kinase holoenzyme complex"/>
    <property type="evidence" value="ECO:0007669"/>
    <property type="project" value="TreeGrafter"/>
</dbReference>
<evidence type="ECO:0000256" key="1">
    <source>
        <dbReference type="ARBA" id="ARBA00038508"/>
    </source>
</evidence>
<dbReference type="InterPro" id="IPR036915">
    <property type="entry name" value="Cyclin-like_sf"/>
</dbReference>
<keyword evidence="3" id="KW-0812">Transmembrane</keyword>
<sequence length="285" mass="33021">MSPMSHSFKRLQQRLRRSLCYGSRRMKSLPFPLPELAMDYFDKHCLYDYISIDSVTSLTGHGYVDACTFLVAMVYLDRMRTTDKTCFESSDPGQLYLSALIIVSKYLHDVGQQEFMYNDKWAALASTSLKQVNKMELSVLDAMHWNTNVSYMEFIRILEKVEAWVARDSIKKRGFCTYNETAVLLSRISLISDCVKPLMISLAAFTFVYYTAVVSLLVFFLFFRKLGSQQACDIISSNLIKNDVYVQSFASTADNMTEQRKIFFPFITMFTNNTYPLFSFFFVPY</sequence>
<comment type="similarity">
    <text evidence="1">Belongs to the CNPPD1 family.</text>
</comment>
<dbReference type="PANTHER" id="PTHR15615:SF108">
    <property type="entry name" value="PROTEIN CNPPD1"/>
    <property type="match status" value="1"/>
</dbReference>
<dbReference type="CDD" id="cd20557">
    <property type="entry name" value="CYCLIN_ScPCL1-like"/>
    <property type="match status" value="1"/>
</dbReference>
<dbReference type="EMBL" id="KZ270006">
    <property type="protein sequence ID" value="OZC08568.1"/>
    <property type="molecule type" value="Genomic_DNA"/>
</dbReference>
<dbReference type="InterPro" id="IPR013922">
    <property type="entry name" value="Cyclin_PHO80-like"/>
</dbReference>
<proteinExistence type="inferred from homology"/>
<dbReference type="SUPFAM" id="SSF47954">
    <property type="entry name" value="Cyclin-like"/>
    <property type="match status" value="1"/>
</dbReference>
<dbReference type="OrthoDB" id="244495at2759"/>
<name>A0A238BVK2_9BILA</name>
<evidence type="ECO:0000313" key="5">
    <source>
        <dbReference type="EMBL" id="OZC08568.1"/>
    </source>
</evidence>
<evidence type="ECO:0000256" key="3">
    <source>
        <dbReference type="SAM" id="Phobius"/>
    </source>
</evidence>
<evidence type="ECO:0000259" key="4">
    <source>
        <dbReference type="Pfam" id="PF00134"/>
    </source>
</evidence>
<evidence type="ECO:0000256" key="2">
    <source>
        <dbReference type="ARBA" id="ARBA00040808"/>
    </source>
</evidence>
<dbReference type="Pfam" id="PF00134">
    <property type="entry name" value="Cyclin_N"/>
    <property type="match status" value="1"/>
</dbReference>
<feature type="domain" description="Cyclin N-terminal" evidence="4">
    <location>
        <begin position="52"/>
        <end position="147"/>
    </location>
</feature>
<dbReference type="GO" id="GO:0005634">
    <property type="term" value="C:nucleus"/>
    <property type="evidence" value="ECO:0007669"/>
    <property type="project" value="TreeGrafter"/>
</dbReference>
<dbReference type="GO" id="GO:0016538">
    <property type="term" value="F:cyclin-dependent protein serine/threonine kinase regulator activity"/>
    <property type="evidence" value="ECO:0007669"/>
    <property type="project" value="TreeGrafter"/>
</dbReference>
<dbReference type="AlphaFoldDB" id="A0A238BVK2"/>
<organism evidence="5 6">
    <name type="scientific">Onchocerca flexuosa</name>
    <dbReference type="NCBI Taxonomy" id="387005"/>
    <lineage>
        <taxon>Eukaryota</taxon>
        <taxon>Metazoa</taxon>
        <taxon>Ecdysozoa</taxon>
        <taxon>Nematoda</taxon>
        <taxon>Chromadorea</taxon>
        <taxon>Rhabditida</taxon>
        <taxon>Spirurina</taxon>
        <taxon>Spiruromorpha</taxon>
        <taxon>Filarioidea</taxon>
        <taxon>Onchocercidae</taxon>
        <taxon>Onchocerca</taxon>
    </lineage>
</organism>
<dbReference type="GO" id="GO:0019901">
    <property type="term" value="F:protein kinase binding"/>
    <property type="evidence" value="ECO:0007669"/>
    <property type="project" value="InterPro"/>
</dbReference>
<keyword evidence="3" id="KW-1133">Transmembrane helix</keyword>
<feature type="transmembrane region" description="Helical" evidence="3">
    <location>
        <begin position="262"/>
        <end position="283"/>
    </location>
</feature>
<protein>
    <recommendedName>
        <fullName evidence="2">Protein CNPPD1</fullName>
    </recommendedName>
</protein>
<keyword evidence="3" id="KW-0472">Membrane</keyword>
<gene>
    <name evidence="5" type="ORF">X798_04371</name>
</gene>